<proteinExistence type="predicted"/>
<name>A0ABR4R3M2_9BORD</name>
<accession>A0ABR4R3M2</accession>
<keyword evidence="2" id="KW-1185">Reference proteome</keyword>
<comment type="caution">
    <text evidence="1">The sequence shown here is derived from an EMBL/GenBank/DDBJ whole genome shotgun (WGS) entry which is preliminary data.</text>
</comment>
<dbReference type="Proteomes" id="UP000025748">
    <property type="component" value="Unassembled WGS sequence"/>
</dbReference>
<protein>
    <submittedName>
        <fullName evidence="1">Uncharacterized protein</fullName>
    </submittedName>
</protein>
<evidence type="ECO:0000313" key="2">
    <source>
        <dbReference type="Proteomes" id="UP000025748"/>
    </source>
</evidence>
<sequence length="68" mass="7622">MIHTAWYLFNAERIQNKIPREIANTEYSSLSLTIKNTEWYVCSGSPCVRRHTGLAPLSSARAALAQSP</sequence>
<organism evidence="1 2">
    <name type="scientific">Bordetella hinzii OH87 BAL007II</name>
    <dbReference type="NCBI Taxonomy" id="1331262"/>
    <lineage>
        <taxon>Bacteria</taxon>
        <taxon>Pseudomonadati</taxon>
        <taxon>Pseudomonadota</taxon>
        <taxon>Betaproteobacteria</taxon>
        <taxon>Burkholderiales</taxon>
        <taxon>Alcaligenaceae</taxon>
        <taxon>Bordetella</taxon>
    </lineage>
</organism>
<evidence type="ECO:0000313" key="1">
    <source>
        <dbReference type="EMBL" id="KCB25091.1"/>
    </source>
</evidence>
<reference evidence="1 2" key="1">
    <citation type="submission" date="2014-03" db="EMBL/GenBank/DDBJ databases">
        <title>Genome sequence of Bordetella hinzii.</title>
        <authorList>
            <person name="Register K."/>
            <person name="Harvill E."/>
            <person name="Goodfield L.L."/>
            <person name="Ivanov Y.V."/>
            <person name="Meyer J.A."/>
            <person name="Muse S.J."/>
            <person name="Jacobs N."/>
            <person name="Bendor L."/>
            <person name="Smallridge W.E."/>
            <person name="Brinkac L.M."/>
            <person name="Sanka R."/>
            <person name="Kim M."/>
            <person name="Losada L."/>
        </authorList>
    </citation>
    <scope>NUCLEOTIDE SEQUENCE [LARGE SCALE GENOMIC DNA]</scope>
    <source>
        <strain evidence="1 2">OH87 BAL007II</strain>
    </source>
</reference>
<dbReference type="EMBL" id="JHEM01000010">
    <property type="protein sequence ID" value="KCB25091.1"/>
    <property type="molecule type" value="Genomic_DNA"/>
</dbReference>
<gene>
    <name evidence="1" type="ORF">L544_0876</name>
</gene>